<keyword evidence="2 3" id="KW-0460">Magnesium</keyword>
<comment type="caution">
    <text evidence="3">Lacks conserved residue(s) required for the propagation of feature annotation.</text>
</comment>
<dbReference type="PANTHER" id="PTHR43007:SF1">
    <property type="entry name" value="2-PHOSPHO-L-LACTATE TRANSFERASE"/>
    <property type="match status" value="1"/>
</dbReference>
<dbReference type="HAMAP" id="MF_01257">
    <property type="entry name" value="CofD"/>
    <property type="match status" value="1"/>
</dbReference>
<comment type="caution">
    <text evidence="4">The sequence shown here is derived from an EMBL/GenBank/DDBJ whole genome shotgun (WGS) entry which is preliminary data.</text>
</comment>
<name>A0A3N6NYQ5_9EURY</name>
<proteinExistence type="inferred from homology"/>
<comment type="catalytic activity">
    <reaction evidence="3">
        <text>(2S)-lactyl-2-diphospho-5'-guanosine + 7,8-didemethyl-8-hydroxy-5-deazariboflavin = oxidized coenzyme F420-0 + GMP + H(+)</text>
        <dbReference type="Rhea" id="RHEA:63444"/>
        <dbReference type="ChEBI" id="CHEBI:15378"/>
        <dbReference type="ChEBI" id="CHEBI:58115"/>
        <dbReference type="ChEBI" id="CHEBI:59435"/>
        <dbReference type="ChEBI" id="CHEBI:59904"/>
        <dbReference type="ChEBI" id="CHEBI:59907"/>
        <dbReference type="EC" id="2.7.8.28"/>
    </reaction>
</comment>
<gene>
    <name evidence="3" type="primary">cofD</name>
    <name evidence="4" type="ORF">EA462_08255</name>
</gene>
<dbReference type="InterPro" id="IPR038136">
    <property type="entry name" value="CofD-like_dom_sf"/>
</dbReference>
<protein>
    <recommendedName>
        <fullName evidence="3">2-phospho-L-lactate transferase</fullName>
        <ecNumber evidence="3">2.7.8.28</ecNumber>
    </recommendedName>
    <alternativeName>
        <fullName evidence="3">EPPG:FO PEP transferase</fullName>
    </alternativeName>
</protein>
<comment type="function">
    <text evidence="3">Catalyzes the transfer of the 2-phospholactate moiety from (2S)-lactyl-2-diphospho-5'-guanosine to 7,8-didemethyl-8-hydroxy-5-deazariboflavin (FO) with the formation of oxidized coenzyme F420-0 and GMP.</text>
</comment>
<dbReference type="RefSeq" id="WP_124178078.1">
    <property type="nucleotide sequence ID" value="NZ_REFY01000003.1"/>
</dbReference>
<comment type="similarity">
    <text evidence="3">Belongs to the CofD family.</text>
</comment>
<keyword evidence="1 3" id="KW-0808">Transferase</keyword>
<dbReference type="PANTHER" id="PTHR43007">
    <property type="entry name" value="2-PHOSPHO-L-LACTATE TRANSFERASE"/>
    <property type="match status" value="1"/>
</dbReference>
<dbReference type="EC" id="2.7.8.28" evidence="3"/>
<dbReference type="CDD" id="cd07186">
    <property type="entry name" value="CofD_like"/>
    <property type="match status" value="1"/>
</dbReference>
<dbReference type="SUPFAM" id="SSF142338">
    <property type="entry name" value="CofD-like"/>
    <property type="match status" value="1"/>
</dbReference>
<comment type="cofactor">
    <cofactor evidence="3">
        <name>Mg(2+)</name>
        <dbReference type="ChEBI" id="CHEBI:18420"/>
    </cofactor>
</comment>
<evidence type="ECO:0000256" key="1">
    <source>
        <dbReference type="ARBA" id="ARBA00022679"/>
    </source>
</evidence>
<dbReference type="GO" id="GO:0043743">
    <property type="term" value="F:LPPG:FO 2-phospho-L-lactate transferase activity"/>
    <property type="evidence" value="ECO:0007669"/>
    <property type="project" value="UniProtKB-EC"/>
</dbReference>
<dbReference type="InterPro" id="IPR002882">
    <property type="entry name" value="CofD"/>
</dbReference>
<dbReference type="InterPro" id="IPR010115">
    <property type="entry name" value="FbiA/CofD"/>
</dbReference>
<evidence type="ECO:0000256" key="2">
    <source>
        <dbReference type="ARBA" id="ARBA00022842"/>
    </source>
</evidence>
<evidence type="ECO:0000313" key="5">
    <source>
        <dbReference type="Proteomes" id="UP000273828"/>
    </source>
</evidence>
<dbReference type="Gene3D" id="3.40.50.10680">
    <property type="entry name" value="CofD-like domains"/>
    <property type="match status" value="2"/>
</dbReference>
<keyword evidence="5" id="KW-1185">Reference proteome</keyword>
<sequence>MVTFLSGGTGTPKLLDGAGAVFSPEETTIVANTGDDIELGGLFVSPDVDTLLFQGGGVLDRETWWGIDGDTHRTNAALSDIASAAGLADGPQYLPEDKQTAGRDLSSWRRFSGSAEFMTIGDRDRAVHITRTSLLDQGHTLSEATERLASAFGLEIELLPMSDDAIASLIHTDEGMMHFQEYWVARRGEPAVETVEFRGSSTAEPAPGVLEALEDTVVIGPSNPVTSIGPMLALPGFADALARTTVVAVSPFLGEEAFSGPAGELMQAVNADPSTEGLADAYPFADAFVIDETDGAEFDRPTIQTDIRIDAPGDAVRVVQAIEQAVEIVR</sequence>
<dbReference type="Pfam" id="PF01933">
    <property type="entry name" value="CofD"/>
    <property type="match status" value="1"/>
</dbReference>
<reference evidence="4 5" key="1">
    <citation type="submission" date="2018-10" db="EMBL/GenBank/DDBJ databases">
        <title>Natrarchaeobius chitinivorans gen. nov., sp. nov., and Natrarchaeobius haloalkaliphilus sp. nov., alkaliphilic, chitin-utilizing haloarchaea from hypersaline alkaline lakes.</title>
        <authorList>
            <person name="Sorokin D.Y."/>
            <person name="Elcheninov A.G."/>
            <person name="Kostrikina N.A."/>
            <person name="Bale N.J."/>
            <person name="Sinninghe Damste J.S."/>
            <person name="Khijniak T.V."/>
            <person name="Kublanov I.V."/>
            <person name="Toshchakov S.V."/>
        </authorList>
    </citation>
    <scope>NUCLEOTIDE SEQUENCE [LARGE SCALE GENOMIC DNA]</scope>
    <source>
        <strain evidence="4 5">AArcht-Sl</strain>
    </source>
</reference>
<dbReference type="EMBL" id="REFY01000003">
    <property type="protein sequence ID" value="RQG89989.1"/>
    <property type="molecule type" value="Genomic_DNA"/>
</dbReference>
<dbReference type="UniPathway" id="UPA00071"/>
<dbReference type="GO" id="GO:0000287">
    <property type="term" value="F:magnesium ion binding"/>
    <property type="evidence" value="ECO:0007669"/>
    <property type="project" value="InterPro"/>
</dbReference>
<dbReference type="AlphaFoldDB" id="A0A3N6NYQ5"/>
<comment type="subunit">
    <text evidence="3">Homodimer.</text>
</comment>
<dbReference type="NCBIfam" id="TIGR01819">
    <property type="entry name" value="F420_cofD"/>
    <property type="match status" value="1"/>
</dbReference>
<dbReference type="Proteomes" id="UP000273828">
    <property type="component" value="Unassembled WGS sequence"/>
</dbReference>
<evidence type="ECO:0000256" key="3">
    <source>
        <dbReference type="HAMAP-Rule" id="MF_01257"/>
    </source>
</evidence>
<organism evidence="4 5">
    <name type="scientific">Natrarchaeobius halalkaliphilus</name>
    <dbReference type="NCBI Taxonomy" id="1679091"/>
    <lineage>
        <taxon>Archaea</taxon>
        <taxon>Methanobacteriati</taxon>
        <taxon>Methanobacteriota</taxon>
        <taxon>Stenosarchaea group</taxon>
        <taxon>Halobacteria</taxon>
        <taxon>Halobacteriales</taxon>
        <taxon>Natrialbaceae</taxon>
        <taxon>Natrarchaeobius</taxon>
    </lineage>
</organism>
<feature type="binding site" evidence="3">
    <location>
        <position position="49"/>
    </location>
    <ligand>
        <name>7,8-didemethyl-8-hydroxy-5-deazariboflavin</name>
        <dbReference type="ChEBI" id="CHEBI:59904"/>
    </ligand>
</feature>
<comment type="pathway">
    <text evidence="3">Cofactor biosynthesis; coenzyme F420 biosynthesis.</text>
</comment>
<evidence type="ECO:0000313" key="4">
    <source>
        <dbReference type="EMBL" id="RQG89989.1"/>
    </source>
</evidence>
<accession>A0A3N6NYQ5</accession>
<dbReference type="GO" id="GO:0052645">
    <property type="term" value="P:F420-0 metabolic process"/>
    <property type="evidence" value="ECO:0007669"/>
    <property type="project" value="UniProtKB-UniRule"/>
</dbReference>
<dbReference type="OrthoDB" id="59563at2157"/>